<evidence type="ECO:0000313" key="3">
    <source>
        <dbReference type="Proteomes" id="UP000501168"/>
    </source>
</evidence>
<feature type="transmembrane region" description="Helical" evidence="1">
    <location>
        <begin position="6"/>
        <end position="29"/>
    </location>
</feature>
<sequence length="108" mass="11898">MNLTTYSLLVILGCGIVTWLPRVIPFMLIRKLQLPDVVVRFLSYVPVCILTALFVQSLLVHKDGQFPGINQNALIASVPTIIAAIITKNLLWIVVVGMAAMAGVRYFT</sequence>
<accession>A0A6G9IBQ0</accession>
<feature type="transmembrane region" description="Helical" evidence="1">
    <location>
        <begin position="81"/>
        <end position="104"/>
    </location>
</feature>
<name>A0A6G9IBQ0_9GAMM</name>
<gene>
    <name evidence="2" type="ORF">IPMB12_05860</name>
</gene>
<dbReference type="Proteomes" id="UP000501168">
    <property type="component" value="Chromosome"/>
</dbReference>
<evidence type="ECO:0000256" key="1">
    <source>
        <dbReference type="SAM" id="Phobius"/>
    </source>
</evidence>
<dbReference type="KEGG" id="orb:IPMB12_05860"/>
<keyword evidence="3" id="KW-1185">Reference proteome</keyword>
<dbReference type="InParanoid" id="A0A6G9IBQ0"/>
<reference evidence="2 3" key="1">
    <citation type="submission" date="2020-03" db="EMBL/GenBank/DDBJ databases">
        <title>Complete genome sequence of Orbus sp. IPMB12 (BCRC 80908).</title>
        <authorList>
            <person name="Lo W.-S."/>
            <person name="Chang T.-H."/>
            <person name="Kuo C.-H."/>
        </authorList>
    </citation>
    <scope>NUCLEOTIDE SEQUENCE [LARGE SCALE GENOMIC DNA]</scope>
    <source>
        <strain evidence="2 3">IPMB12</strain>
    </source>
</reference>
<organism evidence="2 3">
    <name type="scientific">Zophobihabitans entericus</name>
    <dbReference type="NCBI Taxonomy" id="1635327"/>
    <lineage>
        <taxon>Bacteria</taxon>
        <taxon>Pseudomonadati</taxon>
        <taxon>Pseudomonadota</taxon>
        <taxon>Gammaproteobacteria</taxon>
        <taxon>Orbales</taxon>
        <taxon>Orbaceae</taxon>
        <taxon>Zophobihabitans</taxon>
    </lineage>
</organism>
<dbReference type="AlphaFoldDB" id="A0A6G9IBQ0"/>
<feature type="transmembrane region" description="Helical" evidence="1">
    <location>
        <begin position="41"/>
        <end position="61"/>
    </location>
</feature>
<proteinExistence type="predicted"/>
<dbReference type="RefSeq" id="WP_166915871.1">
    <property type="nucleotide sequence ID" value="NZ_CP050253.1"/>
</dbReference>
<evidence type="ECO:0000313" key="2">
    <source>
        <dbReference type="EMBL" id="QIQ21249.1"/>
    </source>
</evidence>
<keyword evidence="1" id="KW-0472">Membrane</keyword>
<keyword evidence="1" id="KW-1133">Transmembrane helix</keyword>
<dbReference type="InterPro" id="IPR008407">
    <property type="entry name" value="Brnchd-chn_aa_trnsp_AzlD"/>
</dbReference>
<dbReference type="Pfam" id="PF05437">
    <property type="entry name" value="AzlD"/>
    <property type="match status" value="1"/>
</dbReference>
<dbReference type="EMBL" id="CP050253">
    <property type="protein sequence ID" value="QIQ21249.1"/>
    <property type="molecule type" value="Genomic_DNA"/>
</dbReference>
<keyword evidence="1" id="KW-0812">Transmembrane</keyword>
<protein>
    <submittedName>
        <fullName evidence="2">AzlD domain-containing protein</fullName>
    </submittedName>
</protein>